<sequence length="367" mass="43702">MNLELKTYKNYKEICAAMEWEVKSGGKSKQLQLKDLERYCTYEKRGQKFIITEIFETPIPKEDKRNKYGNYLEKLLIHEISKRPLNKDGRTITVARNTLYFQLHMINQNYNYCRNHINKFSRYLEIPITTFYDFYNNTSSKLKDNVERALNKLQGRCLIKWEYRYAVKLRTGASRLATSDEVNDLLEAERKALTSLYEESKKDIFLKGKWNKFQQEVSNNLADTNIEYGFKVFYINTTKDFREMLLEENDLEEYQNELNATMYFSAIETATNKHNNMQEKWRIHSLKKGIYFGRPKYDSERVQLRPQYIDDTKKIASKVIDYDIYKIDLTEISSEKYTLMEALIDESNGDWGEKIPFLDDALEQLFG</sequence>
<dbReference type="RefSeq" id="WP_173710874.1">
    <property type="nucleotide sequence ID" value="NZ_JABSWW010000001.1"/>
</dbReference>
<proteinExistence type="predicted"/>
<organism evidence="1 2">
    <name type="scientific">Clostridium beijerinckii</name>
    <name type="common">Clostridium MP</name>
    <dbReference type="NCBI Taxonomy" id="1520"/>
    <lineage>
        <taxon>Bacteria</taxon>
        <taxon>Bacillati</taxon>
        <taxon>Bacillota</taxon>
        <taxon>Clostridia</taxon>
        <taxon>Eubacteriales</taxon>
        <taxon>Clostridiaceae</taxon>
        <taxon>Clostridium</taxon>
    </lineage>
</organism>
<gene>
    <name evidence="1" type="ORF">B0H41_002229</name>
</gene>
<dbReference type="AlphaFoldDB" id="A0AAX0AZQ4"/>
<dbReference type="Proteomes" id="UP001193748">
    <property type="component" value="Unassembled WGS sequence"/>
</dbReference>
<accession>A0AAX0AZQ4</accession>
<reference evidence="1" key="2">
    <citation type="journal article" date="2022" name="Nat. Biotechnol.">
        <title>Carbon-negative production of acetone and isopropanol by gas fermentation at industrial pilot scale.</title>
        <authorList>
            <person name="Liew F.E."/>
            <person name="Nogle R."/>
            <person name="Abdalla T."/>
            <person name="Rasor B.J."/>
            <person name="Canter C."/>
            <person name="Jensen R.O."/>
            <person name="Wang L."/>
            <person name="Strutz J."/>
            <person name="Chirania P."/>
            <person name="De Tissera S."/>
            <person name="Mueller A.P."/>
            <person name="Ruan Z."/>
            <person name="Gao A."/>
            <person name="Tran L."/>
            <person name="Engle N.L."/>
            <person name="Bromley J.C."/>
            <person name="Daniell J."/>
            <person name="Conrado R."/>
            <person name="Tschaplinski T.J."/>
            <person name="Giannone R.J."/>
            <person name="Hettich R.L."/>
            <person name="Karim A.S."/>
            <person name="Simpson S.D."/>
            <person name="Brown S.D."/>
            <person name="Leang C."/>
            <person name="Jewett M.C."/>
            <person name="Kopke M."/>
        </authorList>
    </citation>
    <scope>NUCLEOTIDE SEQUENCE</scope>
    <source>
        <strain evidence="1">DJ080</strain>
    </source>
</reference>
<dbReference type="EMBL" id="JABSWW010000001">
    <property type="protein sequence ID" value="NRT88550.1"/>
    <property type="molecule type" value="Genomic_DNA"/>
</dbReference>
<name>A0AAX0AZQ4_CLOBE</name>
<evidence type="ECO:0000313" key="2">
    <source>
        <dbReference type="Proteomes" id="UP001193748"/>
    </source>
</evidence>
<comment type="caution">
    <text evidence="1">The sequence shown here is derived from an EMBL/GenBank/DDBJ whole genome shotgun (WGS) entry which is preliminary data.</text>
</comment>
<evidence type="ECO:0008006" key="3">
    <source>
        <dbReference type="Google" id="ProtNLM"/>
    </source>
</evidence>
<reference evidence="1" key="1">
    <citation type="submission" date="2020-05" db="EMBL/GenBank/DDBJ databases">
        <authorList>
            <person name="Brown S."/>
            <person name="Huntemann M."/>
            <person name="Clum A."/>
            <person name="Spunde A."/>
            <person name="Palaniappan K."/>
            <person name="Ritter S."/>
            <person name="Mikhailova N."/>
            <person name="Chen I.-M."/>
            <person name="Stamatis D."/>
            <person name="Reddy T."/>
            <person name="O'Malley R."/>
            <person name="Daum C."/>
            <person name="Shapiro N."/>
            <person name="Ivanova N."/>
            <person name="Kyrpides N."/>
            <person name="Woyke T."/>
        </authorList>
    </citation>
    <scope>NUCLEOTIDE SEQUENCE</scope>
    <source>
        <strain evidence="1">DJ080</strain>
    </source>
</reference>
<evidence type="ECO:0000313" key="1">
    <source>
        <dbReference type="EMBL" id="NRT88550.1"/>
    </source>
</evidence>
<protein>
    <recommendedName>
        <fullName evidence="3">Replication initiation protein</fullName>
    </recommendedName>
</protein>